<evidence type="ECO:0000256" key="9">
    <source>
        <dbReference type="PROSITE-ProRule" id="PRU00024"/>
    </source>
</evidence>
<evidence type="ECO:0000256" key="1">
    <source>
        <dbReference type="ARBA" id="ARBA00004123"/>
    </source>
</evidence>
<dbReference type="SMART" id="SM00336">
    <property type="entry name" value="BBOX"/>
    <property type="match status" value="1"/>
</dbReference>
<dbReference type="InterPro" id="IPR000315">
    <property type="entry name" value="Znf_B-box"/>
</dbReference>
<dbReference type="PROSITE" id="PS50119">
    <property type="entry name" value="ZF_BBOX"/>
    <property type="match status" value="1"/>
</dbReference>
<gene>
    <name evidence="11" type="ORF">QJS10_CPA03g02111</name>
</gene>
<keyword evidence="3" id="KW-0677">Repeat</keyword>
<proteinExistence type="predicted"/>
<reference evidence="11" key="1">
    <citation type="journal article" date="2023" name="Nat. Commun.">
        <title>Diploid and tetraploid genomes of Acorus and the evolution of monocots.</title>
        <authorList>
            <person name="Ma L."/>
            <person name="Liu K.W."/>
            <person name="Li Z."/>
            <person name="Hsiao Y.Y."/>
            <person name="Qi Y."/>
            <person name="Fu T."/>
            <person name="Tang G.D."/>
            <person name="Zhang D."/>
            <person name="Sun W.H."/>
            <person name="Liu D.K."/>
            <person name="Li Y."/>
            <person name="Chen G.Z."/>
            <person name="Liu X.D."/>
            <person name="Liao X.Y."/>
            <person name="Jiang Y.T."/>
            <person name="Yu X."/>
            <person name="Hao Y."/>
            <person name="Huang J."/>
            <person name="Zhao X.W."/>
            <person name="Ke S."/>
            <person name="Chen Y.Y."/>
            <person name="Wu W.L."/>
            <person name="Hsu J.L."/>
            <person name="Lin Y.F."/>
            <person name="Huang M.D."/>
            <person name="Li C.Y."/>
            <person name="Huang L."/>
            <person name="Wang Z.W."/>
            <person name="Zhao X."/>
            <person name="Zhong W.Y."/>
            <person name="Peng D.H."/>
            <person name="Ahmad S."/>
            <person name="Lan S."/>
            <person name="Zhang J.S."/>
            <person name="Tsai W.C."/>
            <person name="Van de Peer Y."/>
            <person name="Liu Z.J."/>
        </authorList>
    </citation>
    <scope>NUCLEOTIDE SEQUENCE</scope>
    <source>
        <strain evidence="11">CP</strain>
    </source>
</reference>
<dbReference type="EMBL" id="JAUJYO010000003">
    <property type="protein sequence ID" value="KAK1320808.1"/>
    <property type="molecule type" value="Genomic_DNA"/>
</dbReference>
<evidence type="ECO:0000256" key="7">
    <source>
        <dbReference type="ARBA" id="ARBA00023163"/>
    </source>
</evidence>
<evidence type="ECO:0000256" key="8">
    <source>
        <dbReference type="ARBA" id="ARBA00023242"/>
    </source>
</evidence>
<protein>
    <submittedName>
        <fullName evidence="11">Salt tolerance-like protein</fullName>
    </submittedName>
</protein>
<dbReference type="GO" id="GO:0008270">
    <property type="term" value="F:zinc ion binding"/>
    <property type="evidence" value="ECO:0007669"/>
    <property type="project" value="UniProtKB-KW"/>
</dbReference>
<accession>A0AAV9F7G8</accession>
<keyword evidence="12" id="KW-1185">Reference proteome</keyword>
<dbReference type="InterPro" id="IPR051979">
    <property type="entry name" value="B-box_zinc_finger"/>
</dbReference>
<evidence type="ECO:0000313" key="12">
    <source>
        <dbReference type="Proteomes" id="UP001180020"/>
    </source>
</evidence>
<dbReference type="GO" id="GO:0005634">
    <property type="term" value="C:nucleus"/>
    <property type="evidence" value="ECO:0007669"/>
    <property type="project" value="UniProtKB-SubCell"/>
</dbReference>
<reference evidence="11" key="2">
    <citation type="submission" date="2023-06" db="EMBL/GenBank/DDBJ databases">
        <authorList>
            <person name="Ma L."/>
            <person name="Liu K.-W."/>
            <person name="Li Z."/>
            <person name="Hsiao Y.-Y."/>
            <person name="Qi Y."/>
            <person name="Fu T."/>
            <person name="Tang G."/>
            <person name="Zhang D."/>
            <person name="Sun W.-H."/>
            <person name="Liu D.-K."/>
            <person name="Li Y."/>
            <person name="Chen G.-Z."/>
            <person name="Liu X.-D."/>
            <person name="Liao X.-Y."/>
            <person name="Jiang Y.-T."/>
            <person name="Yu X."/>
            <person name="Hao Y."/>
            <person name="Huang J."/>
            <person name="Zhao X.-W."/>
            <person name="Ke S."/>
            <person name="Chen Y.-Y."/>
            <person name="Wu W.-L."/>
            <person name="Hsu J.-L."/>
            <person name="Lin Y.-F."/>
            <person name="Huang M.-D."/>
            <person name="Li C.-Y."/>
            <person name="Huang L."/>
            <person name="Wang Z.-W."/>
            <person name="Zhao X."/>
            <person name="Zhong W.-Y."/>
            <person name="Peng D.-H."/>
            <person name="Ahmad S."/>
            <person name="Lan S."/>
            <person name="Zhang J.-S."/>
            <person name="Tsai W.-C."/>
            <person name="Van De Peer Y."/>
            <person name="Liu Z.-J."/>
        </authorList>
    </citation>
    <scope>NUCLEOTIDE SEQUENCE</scope>
    <source>
        <strain evidence="11">CP</strain>
        <tissue evidence="11">Leaves</tissue>
    </source>
</reference>
<comment type="caution">
    <text evidence="11">The sequence shown here is derived from an EMBL/GenBank/DDBJ whole genome shotgun (WGS) entry which is preliminary data.</text>
</comment>
<feature type="domain" description="B box-type" evidence="10">
    <location>
        <begin position="1"/>
        <end position="47"/>
    </location>
</feature>
<dbReference type="InterPro" id="IPR049808">
    <property type="entry name" value="CONSTANS-like_Bbox1"/>
</dbReference>
<keyword evidence="7" id="KW-0804">Transcription</keyword>
<dbReference type="CDD" id="cd19821">
    <property type="entry name" value="Bbox1_BBX-like"/>
    <property type="match status" value="1"/>
</dbReference>
<evidence type="ECO:0000313" key="11">
    <source>
        <dbReference type="EMBL" id="KAK1320808.1"/>
    </source>
</evidence>
<evidence type="ECO:0000256" key="3">
    <source>
        <dbReference type="ARBA" id="ARBA00022737"/>
    </source>
</evidence>
<dbReference type="PANTHER" id="PTHR31832:SF52">
    <property type="entry name" value="B-BOX ZINC FINGER PROTEIN 21"/>
    <property type="match status" value="1"/>
</dbReference>
<evidence type="ECO:0000259" key="10">
    <source>
        <dbReference type="PROSITE" id="PS50119"/>
    </source>
</evidence>
<evidence type="ECO:0000256" key="2">
    <source>
        <dbReference type="ARBA" id="ARBA00022723"/>
    </source>
</evidence>
<dbReference type="GO" id="GO:0009640">
    <property type="term" value="P:photomorphogenesis"/>
    <property type="evidence" value="ECO:0007669"/>
    <property type="project" value="TreeGrafter"/>
</dbReference>
<keyword evidence="4 9" id="KW-0863">Zinc-finger</keyword>
<evidence type="ECO:0000256" key="6">
    <source>
        <dbReference type="ARBA" id="ARBA00023015"/>
    </source>
</evidence>
<evidence type="ECO:0000256" key="5">
    <source>
        <dbReference type="ARBA" id="ARBA00022833"/>
    </source>
</evidence>
<keyword evidence="5" id="KW-0862">Zinc</keyword>
<keyword evidence="8" id="KW-0539">Nucleus</keyword>
<evidence type="ECO:0000256" key="4">
    <source>
        <dbReference type="ARBA" id="ARBA00022771"/>
    </source>
</evidence>
<dbReference type="GO" id="GO:0006355">
    <property type="term" value="P:regulation of DNA-templated transcription"/>
    <property type="evidence" value="ECO:0007669"/>
    <property type="project" value="TreeGrafter"/>
</dbReference>
<comment type="subcellular location">
    <subcellularLocation>
        <location evidence="1">Nucleus</location>
    </subcellularLocation>
</comment>
<sequence length="69" mass="7713">MKIQCDVCGGEEASVFYTADEAALCGVCDRRVHHANKLASKHRRLALLNNSDAPLCDVCQYPDFMERLL</sequence>
<organism evidence="11 12">
    <name type="scientific">Acorus calamus</name>
    <name type="common">Sweet flag</name>
    <dbReference type="NCBI Taxonomy" id="4465"/>
    <lineage>
        <taxon>Eukaryota</taxon>
        <taxon>Viridiplantae</taxon>
        <taxon>Streptophyta</taxon>
        <taxon>Embryophyta</taxon>
        <taxon>Tracheophyta</taxon>
        <taxon>Spermatophyta</taxon>
        <taxon>Magnoliopsida</taxon>
        <taxon>Liliopsida</taxon>
        <taxon>Acoraceae</taxon>
        <taxon>Acorus</taxon>
    </lineage>
</organism>
<name>A0AAV9F7G8_ACOCL</name>
<dbReference type="PANTHER" id="PTHR31832">
    <property type="entry name" value="B-BOX ZINC FINGER PROTEIN 22"/>
    <property type="match status" value="1"/>
</dbReference>
<keyword evidence="2" id="KW-0479">Metal-binding</keyword>
<dbReference type="Proteomes" id="UP001180020">
    <property type="component" value="Unassembled WGS sequence"/>
</dbReference>
<dbReference type="AlphaFoldDB" id="A0AAV9F7G8"/>
<keyword evidence="6" id="KW-0805">Transcription regulation</keyword>